<reference evidence="2" key="1">
    <citation type="journal article" date="2013" name="Nature">
        <title>Draft genome of the wheat A-genome progenitor Triticum urartu.</title>
        <authorList>
            <person name="Ling H.Q."/>
            <person name="Zhao S."/>
            <person name="Liu D."/>
            <person name="Wang J."/>
            <person name="Sun H."/>
            <person name="Zhang C."/>
            <person name="Fan H."/>
            <person name="Li D."/>
            <person name="Dong L."/>
            <person name="Tao Y."/>
            <person name="Gao C."/>
            <person name="Wu H."/>
            <person name="Li Y."/>
            <person name="Cui Y."/>
            <person name="Guo X."/>
            <person name="Zheng S."/>
            <person name="Wang B."/>
            <person name="Yu K."/>
            <person name="Liang Q."/>
            <person name="Yang W."/>
            <person name="Lou X."/>
            <person name="Chen J."/>
            <person name="Feng M."/>
            <person name="Jian J."/>
            <person name="Zhang X."/>
            <person name="Luo G."/>
            <person name="Jiang Y."/>
            <person name="Liu J."/>
            <person name="Wang Z."/>
            <person name="Sha Y."/>
            <person name="Zhang B."/>
            <person name="Wu H."/>
            <person name="Tang D."/>
            <person name="Shen Q."/>
            <person name="Xue P."/>
            <person name="Zou S."/>
            <person name="Wang X."/>
            <person name="Liu X."/>
            <person name="Wang F."/>
            <person name="Yang Y."/>
            <person name="An X."/>
            <person name="Dong Z."/>
            <person name="Zhang K."/>
            <person name="Zhang X."/>
            <person name="Luo M.C."/>
            <person name="Dvorak J."/>
            <person name="Tong Y."/>
            <person name="Wang J."/>
            <person name="Yang H."/>
            <person name="Li Z."/>
            <person name="Wang D."/>
            <person name="Zhang A."/>
            <person name="Wang J."/>
        </authorList>
    </citation>
    <scope>NUCLEOTIDE SEQUENCE</scope>
    <source>
        <strain evidence="2">cv. G1812</strain>
    </source>
</reference>
<dbReference type="EnsemblPlants" id="TuG1812G0300002499.01.T01">
    <property type="protein sequence ID" value="TuG1812G0300002499.01.T01.cds412822"/>
    <property type="gene ID" value="TuG1812G0300002499.01"/>
</dbReference>
<protein>
    <submittedName>
        <fullName evidence="1">Uncharacterized protein</fullName>
    </submittedName>
</protein>
<accession>A0A8R7PRI7</accession>
<evidence type="ECO:0000313" key="2">
    <source>
        <dbReference type="Proteomes" id="UP000015106"/>
    </source>
</evidence>
<dbReference type="AlphaFoldDB" id="A0A8R7PRI7"/>
<sequence length="56" mass="6285">MSHCLGQNPVPTSCSAILMTLWCSWSYSKLSSEYYSSYCSRPANQEQKPSGSILLY</sequence>
<dbReference type="Gramene" id="TuG1812G0300002499.01.T01">
    <property type="protein sequence ID" value="TuG1812G0300002499.01.T01.cds412822"/>
    <property type="gene ID" value="TuG1812G0300002499.01"/>
</dbReference>
<reference evidence="1" key="3">
    <citation type="submission" date="2022-06" db="UniProtKB">
        <authorList>
            <consortium name="EnsemblPlants"/>
        </authorList>
    </citation>
    <scope>IDENTIFICATION</scope>
</reference>
<keyword evidence="2" id="KW-1185">Reference proteome</keyword>
<organism evidence="1 2">
    <name type="scientific">Triticum urartu</name>
    <name type="common">Red wild einkorn</name>
    <name type="synonym">Crithodium urartu</name>
    <dbReference type="NCBI Taxonomy" id="4572"/>
    <lineage>
        <taxon>Eukaryota</taxon>
        <taxon>Viridiplantae</taxon>
        <taxon>Streptophyta</taxon>
        <taxon>Embryophyta</taxon>
        <taxon>Tracheophyta</taxon>
        <taxon>Spermatophyta</taxon>
        <taxon>Magnoliopsida</taxon>
        <taxon>Liliopsida</taxon>
        <taxon>Poales</taxon>
        <taxon>Poaceae</taxon>
        <taxon>BOP clade</taxon>
        <taxon>Pooideae</taxon>
        <taxon>Triticodae</taxon>
        <taxon>Triticeae</taxon>
        <taxon>Triticinae</taxon>
        <taxon>Triticum</taxon>
    </lineage>
</organism>
<dbReference type="Proteomes" id="UP000015106">
    <property type="component" value="Chromosome 3"/>
</dbReference>
<name>A0A8R7PRI7_TRIUA</name>
<evidence type="ECO:0000313" key="1">
    <source>
        <dbReference type="EnsemblPlants" id="TuG1812G0300002499.01.T01.cds412822"/>
    </source>
</evidence>
<reference evidence="1" key="2">
    <citation type="submission" date="2018-03" db="EMBL/GenBank/DDBJ databases">
        <title>The Triticum urartu genome reveals the dynamic nature of wheat genome evolution.</title>
        <authorList>
            <person name="Ling H."/>
            <person name="Ma B."/>
            <person name="Shi X."/>
            <person name="Liu H."/>
            <person name="Dong L."/>
            <person name="Sun H."/>
            <person name="Cao Y."/>
            <person name="Gao Q."/>
            <person name="Zheng S."/>
            <person name="Li Y."/>
            <person name="Yu Y."/>
            <person name="Du H."/>
            <person name="Qi M."/>
            <person name="Li Y."/>
            <person name="Yu H."/>
            <person name="Cui Y."/>
            <person name="Wang N."/>
            <person name="Chen C."/>
            <person name="Wu H."/>
            <person name="Zhao Y."/>
            <person name="Zhang J."/>
            <person name="Li Y."/>
            <person name="Zhou W."/>
            <person name="Zhang B."/>
            <person name="Hu W."/>
            <person name="Eijk M."/>
            <person name="Tang J."/>
            <person name="Witsenboer H."/>
            <person name="Zhao S."/>
            <person name="Li Z."/>
            <person name="Zhang A."/>
            <person name="Wang D."/>
            <person name="Liang C."/>
        </authorList>
    </citation>
    <scope>NUCLEOTIDE SEQUENCE [LARGE SCALE GENOMIC DNA]</scope>
    <source>
        <strain evidence="1">cv. G1812</strain>
    </source>
</reference>
<proteinExistence type="predicted"/>